<evidence type="ECO:0000313" key="3">
    <source>
        <dbReference type="Proteomes" id="UP000604825"/>
    </source>
</evidence>
<evidence type="ECO:0000256" key="1">
    <source>
        <dbReference type="SAM" id="MobiDB-lite"/>
    </source>
</evidence>
<evidence type="ECO:0000313" key="2">
    <source>
        <dbReference type="EMBL" id="CAD6206027.1"/>
    </source>
</evidence>
<dbReference type="Proteomes" id="UP000604825">
    <property type="component" value="Unassembled WGS sequence"/>
</dbReference>
<accession>A0A811MES7</accession>
<proteinExistence type="predicted"/>
<name>A0A811MES7_9POAL</name>
<keyword evidence="3" id="KW-1185">Reference proteome</keyword>
<organism evidence="2 3">
    <name type="scientific">Miscanthus lutarioriparius</name>
    <dbReference type="NCBI Taxonomy" id="422564"/>
    <lineage>
        <taxon>Eukaryota</taxon>
        <taxon>Viridiplantae</taxon>
        <taxon>Streptophyta</taxon>
        <taxon>Embryophyta</taxon>
        <taxon>Tracheophyta</taxon>
        <taxon>Spermatophyta</taxon>
        <taxon>Magnoliopsida</taxon>
        <taxon>Liliopsida</taxon>
        <taxon>Poales</taxon>
        <taxon>Poaceae</taxon>
        <taxon>PACMAD clade</taxon>
        <taxon>Panicoideae</taxon>
        <taxon>Andropogonodae</taxon>
        <taxon>Andropogoneae</taxon>
        <taxon>Saccharinae</taxon>
        <taxon>Miscanthus</taxon>
    </lineage>
</organism>
<sequence>MAPAWAARTADPDPQRLAAAGDEPLPPLAGDEPPPLLAGRRQRLCPRDMDPGVQRPPWMASGVSKYE</sequence>
<reference evidence="2" key="1">
    <citation type="submission" date="2020-10" db="EMBL/GenBank/DDBJ databases">
        <authorList>
            <person name="Han B."/>
            <person name="Lu T."/>
            <person name="Zhao Q."/>
            <person name="Huang X."/>
            <person name="Zhao Y."/>
        </authorList>
    </citation>
    <scope>NUCLEOTIDE SEQUENCE</scope>
</reference>
<comment type="caution">
    <text evidence="2">The sequence shown here is derived from an EMBL/GenBank/DDBJ whole genome shotgun (WGS) entry which is preliminary data.</text>
</comment>
<feature type="region of interest" description="Disordered" evidence="1">
    <location>
        <begin position="1"/>
        <end position="67"/>
    </location>
</feature>
<dbReference type="EMBL" id="CAJGYO010000001">
    <property type="protein sequence ID" value="CAD6206027.1"/>
    <property type="molecule type" value="Genomic_DNA"/>
</dbReference>
<feature type="compositionally biased region" description="Pro residues" evidence="1">
    <location>
        <begin position="24"/>
        <end position="36"/>
    </location>
</feature>
<dbReference type="AlphaFoldDB" id="A0A811MES7"/>
<gene>
    <name evidence="2" type="ORF">NCGR_LOCUS3790</name>
</gene>
<protein>
    <submittedName>
        <fullName evidence="2">Uncharacterized protein</fullName>
    </submittedName>
</protein>